<dbReference type="AlphaFoldDB" id="A0A9D4YGE5"/>
<dbReference type="EMBL" id="JAMSHJ010000002">
    <property type="protein sequence ID" value="KAI5438447.1"/>
    <property type="molecule type" value="Genomic_DNA"/>
</dbReference>
<reference evidence="1 2" key="1">
    <citation type="journal article" date="2022" name="Nat. Genet.">
        <title>Improved pea reference genome and pan-genome highlight genomic features and evolutionary characteristics.</title>
        <authorList>
            <person name="Yang T."/>
            <person name="Liu R."/>
            <person name="Luo Y."/>
            <person name="Hu S."/>
            <person name="Wang D."/>
            <person name="Wang C."/>
            <person name="Pandey M.K."/>
            <person name="Ge S."/>
            <person name="Xu Q."/>
            <person name="Li N."/>
            <person name="Li G."/>
            <person name="Huang Y."/>
            <person name="Saxena R.K."/>
            <person name="Ji Y."/>
            <person name="Li M."/>
            <person name="Yan X."/>
            <person name="He Y."/>
            <person name="Liu Y."/>
            <person name="Wang X."/>
            <person name="Xiang C."/>
            <person name="Varshney R.K."/>
            <person name="Ding H."/>
            <person name="Gao S."/>
            <person name="Zong X."/>
        </authorList>
    </citation>
    <scope>NUCLEOTIDE SEQUENCE [LARGE SCALE GENOMIC DNA]</scope>
    <source>
        <strain evidence="1 2">cv. Zhongwan 6</strain>
    </source>
</reference>
<evidence type="ECO:0000313" key="2">
    <source>
        <dbReference type="Proteomes" id="UP001058974"/>
    </source>
</evidence>
<protein>
    <submittedName>
        <fullName evidence="1">Uncharacterized protein</fullName>
    </submittedName>
</protein>
<accession>A0A9D4YGE5</accession>
<keyword evidence="2" id="KW-1185">Reference proteome</keyword>
<dbReference type="Proteomes" id="UP001058974">
    <property type="component" value="Chromosome 2"/>
</dbReference>
<name>A0A9D4YGE5_PEA</name>
<dbReference type="Gramene" id="Psat02G0425700-T1">
    <property type="protein sequence ID" value="KAI5438447.1"/>
    <property type="gene ID" value="KIW84_024257"/>
</dbReference>
<evidence type="ECO:0000313" key="1">
    <source>
        <dbReference type="EMBL" id="KAI5438447.1"/>
    </source>
</evidence>
<comment type="caution">
    <text evidence="1">The sequence shown here is derived from an EMBL/GenBank/DDBJ whole genome shotgun (WGS) entry which is preliminary data.</text>
</comment>
<sequence>MNTYDIPKKTLKNKRHEKDVVVTKVHEGHVKGIRIRGKADGKSEGVSSLVKSEDVQVVIDTIYSFNDYDNSLLKNVIDVEVFTTEVSLDNPMHDAFAHFEPKEVVYNINVYKNVIKDVNKDVNEYLNKDEFVSEDVNNDDIKVINDDMVDEIFVVRKIPKKRKKTTPSIEDHDVKELVTYILDVIDDDEKINYHIVKYVINVKTYIEGKKLPKNTPFVPFDNVSFHSKDCIAKWNFVYYRRMTLEKEPYEVVAGAYEK</sequence>
<organism evidence="1 2">
    <name type="scientific">Pisum sativum</name>
    <name type="common">Garden pea</name>
    <name type="synonym">Lathyrus oleraceus</name>
    <dbReference type="NCBI Taxonomy" id="3888"/>
    <lineage>
        <taxon>Eukaryota</taxon>
        <taxon>Viridiplantae</taxon>
        <taxon>Streptophyta</taxon>
        <taxon>Embryophyta</taxon>
        <taxon>Tracheophyta</taxon>
        <taxon>Spermatophyta</taxon>
        <taxon>Magnoliopsida</taxon>
        <taxon>eudicotyledons</taxon>
        <taxon>Gunneridae</taxon>
        <taxon>Pentapetalae</taxon>
        <taxon>rosids</taxon>
        <taxon>fabids</taxon>
        <taxon>Fabales</taxon>
        <taxon>Fabaceae</taxon>
        <taxon>Papilionoideae</taxon>
        <taxon>50 kb inversion clade</taxon>
        <taxon>NPAAA clade</taxon>
        <taxon>Hologalegina</taxon>
        <taxon>IRL clade</taxon>
        <taxon>Fabeae</taxon>
        <taxon>Lathyrus</taxon>
    </lineage>
</organism>
<gene>
    <name evidence="1" type="ORF">KIW84_024257</name>
</gene>
<proteinExistence type="predicted"/>